<name>A0A0F3KMH0_9GAMM</name>
<protein>
    <submittedName>
        <fullName evidence="1">Uncharacterized protein</fullName>
    </submittedName>
</protein>
<comment type="caution">
    <text evidence="1">The sequence shown here is derived from an EMBL/GenBank/DDBJ whole genome shotgun (WGS) entry which is preliminary data.</text>
</comment>
<reference evidence="1 2" key="1">
    <citation type="submission" date="2015-03" db="EMBL/GenBank/DDBJ databases">
        <title>Draft genome sequence of Luteibacter yeojuensis strain SU11.</title>
        <authorList>
            <person name="Sulaiman J."/>
            <person name="Priya K."/>
            <person name="Chan K.-G."/>
        </authorList>
    </citation>
    <scope>NUCLEOTIDE SEQUENCE [LARGE SCALE GENOMIC DNA]</scope>
    <source>
        <strain evidence="1 2">SU11</strain>
    </source>
</reference>
<organism evidence="1 2">
    <name type="scientific">Luteibacter yeojuensis</name>
    <dbReference type="NCBI Taxonomy" id="345309"/>
    <lineage>
        <taxon>Bacteria</taxon>
        <taxon>Pseudomonadati</taxon>
        <taxon>Pseudomonadota</taxon>
        <taxon>Gammaproteobacteria</taxon>
        <taxon>Lysobacterales</taxon>
        <taxon>Rhodanobacteraceae</taxon>
        <taxon>Luteibacter</taxon>
    </lineage>
</organism>
<dbReference type="PATRIC" id="fig|345309.4.peg.1742"/>
<evidence type="ECO:0000313" key="1">
    <source>
        <dbReference type="EMBL" id="KJV32465.1"/>
    </source>
</evidence>
<accession>A0A0F3KMH0</accession>
<gene>
    <name evidence="1" type="ORF">VI08_11990</name>
</gene>
<evidence type="ECO:0000313" key="2">
    <source>
        <dbReference type="Proteomes" id="UP000033651"/>
    </source>
</evidence>
<sequence length="89" mass="9897">MDREPHIHCPLCGWEPRVDSRWICAPGEPGSGCMTRWNVFWTGGCCPGCGHAWKLTACYACHKATPLAHWYHYPDDADATRAVQVPASV</sequence>
<dbReference type="EMBL" id="JZRB01000025">
    <property type="protein sequence ID" value="KJV32465.1"/>
    <property type="molecule type" value="Genomic_DNA"/>
</dbReference>
<keyword evidence="2" id="KW-1185">Reference proteome</keyword>
<dbReference type="OrthoDB" id="129642at2"/>
<dbReference type="AlphaFoldDB" id="A0A0F3KMH0"/>
<dbReference type="Proteomes" id="UP000033651">
    <property type="component" value="Unassembled WGS sequence"/>
</dbReference>
<proteinExistence type="predicted"/>